<dbReference type="PANTHER" id="PTHR11742">
    <property type="entry name" value="MANNOSYL-OLIGOSACCHARIDE ALPHA-1,2-MANNOSIDASE-RELATED"/>
    <property type="match status" value="1"/>
</dbReference>
<evidence type="ECO:0000256" key="3">
    <source>
        <dbReference type="ARBA" id="ARBA00007658"/>
    </source>
</evidence>
<keyword evidence="7" id="KW-0326">Glycosidase</keyword>
<evidence type="ECO:0000256" key="4">
    <source>
        <dbReference type="ARBA" id="ARBA00022801"/>
    </source>
</evidence>
<sequence>MYQSALATFSKRLFFRPSLPQNPDILMSGNIETSIDPNVIDGQFQHLACFVGGMVALGSRISNSAEELETAAKLTNGCVWGYDNTPSGIMPDFSHIKPCQDPAQCVWEGSGNGFVSVDDPSYQLRPEAIESVFIMYRLTADPIWMEKGWKMFQAVQKHTKTSIANARVVDVMEKWPKHEDSMESYWLAETLKYFYLLFSKPDLVSLDDLENLPCRALSHALSLKQRFMLEQLTAQGSGKIQDGTLTYLNSSKYPSDYDDNTFPSQVQNRQQLRVGFKC</sequence>
<keyword evidence="4 7" id="KW-0378">Hydrolase</keyword>
<evidence type="ECO:0000256" key="6">
    <source>
        <dbReference type="PIRSR" id="PIRSR601382-3"/>
    </source>
</evidence>
<dbReference type="Proteomes" id="UP000177625">
    <property type="component" value="Unassembled WGS sequence"/>
</dbReference>
<dbReference type="PRINTS" id="PR00747">
    <property type="entry name" value="GLYHDRLASE47"/>
</dbReference>
<evidence type="ECO:0000256" key="5">
    <source>
        <dbReference type="ARBA" id="ARBA00023157"/>
    </source>
</evidence>
<dbReference type="GO" id="GO:0005975">
    <property type="term" value="P:carbohydrate metabolic process"/>
    <property type="evidence" value="ECO:0007669"/>
    <property type="project" value="InterPro"/>
</dbReference>
<gene>
    <name evidence="8" type="ORF">RSE6_04628</name>
</gene>
<dbReference type="AlphaFoldDB" id="A0A1E1M5T3"/>
<evidence type="ECO:0000313" key="8">
    <source>
        <dbReference type="EMBL" id="CZT44460.1"/>
    </source>
</evidence>
<comment type="cofactor">
    <cofactor evidence="1">
        <name>Ca(2+)</name>
        <dbReference type="ChEBI" id="CHEBI:29108"/>
    </cofactor>
</comment>
<evidence type="ECO:0000256" key="1">
    <source>
        <dbReference type="ARBA" id="ARBA00001913"/>
    </source>
</evidence>
<dbReference type="Pfam" id="PF01532">
    <property type="entry name" value="Glyco_hydro_47"/>
    <property type="match status" value="1"/>
</dbReference>
<reference evidence="9" key="1">
    <citation type="submission" date="2016-03" db="EMBL/GenBank/DDBJ databases">
        <authorList>
            <person name="Guldener U."/>
        </authorList>
    </citation>
    <scope>NUCLEOTIDE SEQUENCE [LARGE SCALE GENOMIC DNA]</scope>
</reference>
<comment type="pathway">
    <text evidence="2">Protein modification; protein glycosylation.</text>
</comment>
<dbReference type="EC" id="3.2.1.-" evidence="7"/>
<dbReference type="GO" id="GO:0004571">
    <property type="term" value="F:mannosyl-oligosaccharide 1,2-alpha-mannosidase activity"/>
    <property type="evidence" value="ECO:0007669"/>
    <property type="project" value="InterPro"/>
</dbReference>
<dbReference type="GO" id="GO:0005509">
    <property type="term" value="F:calcium ion binding"/>
    <property type="evidence" value="ECO:0007669"/>
    <property type="project" value="InterPro"/>
</dbReference>
<dbReference type="Gene3D" id="1.50.10.10">
    <property type="match status" value="1"/>
</dbReference>
<keyword evidence="5 6" id="KW-1015">Disulfide bond</keyword>
<proteinExistence type="inferred from homology"/>
<dbReference type="SUPFAM" id="SSF48225">
    <property type="entry name" value="Seven-hairpin glycosidases"/>
    <property type="match status" value="1"/>
</dbReference>
<dbReference type="GO" id="GO:0016020">
    <property type="term" value="C:membrane"/>
    <property type="evidence" value="ECO:0007669"/>
    <property type="project" value="InterPro"/>
</dbReference>
<dbReference type="InterPro" id="IPR050749">
    <property type="entry name" value="Glycosyl_Hydrolase_47"/>
</dbReference>
<dbReference type="InterPro" id="IPR012341">
    <property type="entry name" value="6hp_glycosidase-like_sf"/>
</dbReference>
<dbReference type="UniPathway" id="UPA00378"/>
<dbReference type="EMBL" id="FJVC01000174">
    <property type="protein sequence ID" value="CZT44460.1"/>
    <property type="molecule type" value="Genomic_DNA"/>
</dbReference>
<dbReference type="InterPro" id="IPR001382">
    <property type="entry name" value="Glyco_hydro_47"/>
</dbReference>
<dbReference type="PANTHER" id="PTHR11742:SF103">
    <property type="entry name" value="ENDOPLASMIC RETICULUM MANNOSIDASE MNL2-RELATED"/>
    <property type="match status" value="1"/>
</dbReference>
<dbReference type="GO" id="GO:0036503">
    <property type="term" value="P:ERAD pathway"/>
    <property type="evidence" value="ECO:0007669"/>
    <property type="project" value="UniProtKB-ARBA"/>
</dbReference>
<protein>
    <recommendedName>
        <fullName evidence="7">alpha-1,2-Mannosidase</fullName>
        <ecNumber evidence="7">3.2.1.-</ecNumber>
    </recommendedName>
</protein>
<name>A0A1E1M5T3_RHYSE</name>
<organism evidence="8 9">
    <name type="scientific">Rhynchosporium secalis</name>
    <name type="common">Barley scald fungus</name>
    <dbReference type="NCBI Taxonomy" id="38038"/>
    <lineage>
        <taxon>Eukaryota</taxon>
        <taxon>Fungi</taxon>
        <taxon>Dikarya</taxon>
        <taxon>Ascomycota</taxon>
        <taxon>Pezizomycotina</taxon>
        <taxon>Leotiomycetes</taxon>
        <taxon>Helotiales</taxon>
        <taxon>Ploettnerulaceae</taxon>
        <taxon>Rhynchosporium</taxon>
    </lineage>
</organism>
<keyword evidence="9" id="KW-1185">Reference proteome</keyword>
<dbReference type="GO" id="GO:0005783">
    <property type="term" value="C:endoplasmic reticulum"/>
    <property type="evidence" value="ECO:0007669"/>
    <property type="project" value="TreeGrafter"/>
</dbReference>
<comment type="similarity">
    <text evidence="3 7">Belongs to the glycosyl hydrolase 47 family.</text>
</comment>
<accession>A0A1E1M5T3</accession>
<evidence type="ECO:0000256" key="7">
    <source>
        <dbReference type="RuleBase" id="RU361193"/>
    </source>
</evidence>
<evidence type="ECO:0000313" key="9">
    <source>
        <dbReference type="Proteomes" id="UP000177625"/>
    </source>
</evidence>
<feature type="disulfide bond" evidence="6">
    <location>
        <begin position="49"/>
        <end position="78"/>
    </location>
</feature>
<evidence type="ECO:0000256" key="2">
    <source>
        <dbReference type="ARBA" id="ARBA00004922"/>
    </source>
</evidence>
<dbReference type="InterPro" id="IPR036026">
    <property type="entry name" value="Seven-hairpin_glycosidases"/>
</dbReference>